<sequence length="76" mass="8453">MTKKNVHVVKSKSGDEWSVKTENSQKAYRNVSTQQEAIEIGKNVAKNNSSELLIHGVNGKIREKNSYGNDNNPPRG</sequence>
<dbReference type="AlphaFoldDB" id="A0A1M7ENN7"/>
<protein>
    <recommendedName>
        <fullName evidence="4">DUF2188 domain-containing protein</fullName>
    </recommendedName>
</protein>
<feature type="compositionally biased region" description="Basic residues" evidence="1">
    <location>
        <begin position="1"/>
        <end position="10"/>
    </location>
</feature>
<dbReference type="STRING" id="946677.SAMN05444484_1035"/>
<evidence type="ECO:0000313" key="2">
    <source>
        <dbReference type="EMBL" id="SHL93243.1"/>
    </source>
</evidence>
<keyword evidence="3" id="KW-1185">Reference proteome</keyword>
<dbReference type="EMBL" id="FRBT01000003">
    <property type="protein sequence ID" value="SHL93243.1"/>
    <property type="molecule type" value="Genomic_DNA"/>
</dbReference>
<evidence type="ECO:0000256" key="1">
    <source>
        <dbReference type="SAM" id="MobiDB-lite"/>
    </source>
</evidence>
<dbReference type="Proteomes" id="UP000184028">
    <property type="component" value="Unassembled WGS sequence"/>
</dbReference>
<dbReference type="RefSeq" id="WP_068845575.1">
    <property type="nucleotide sequence ID" value="NZ_FRBT01000003.1"/>
</dbReference>
<evidence type="ECO:0000313" key="3">
    <source>
        <dbReference type="Proteomes" id="UP000184028"/>
    </source>
</evidence>
<dbReference type="OrthoDB" id="8858565at2"/>
<evidence type="ECO:0008006" key="4">
    <source>
        <dbReference type="Google" id="ProtNLM"/>
    </source>
</evidence>
<feature type="region of interest" description="Disordered" evidence="1">
    <location>
        <begin position="1"/>
        <end position="21"/>
    </location>
</feature>
<proteinExistence type="predicted"/>
<accession>A0A1M7ENN7</accession>
<name>A0A1M7ENN7_9FLAO</name>
<organism evidence="2 3">
    <name type="scientific">Flavobacterium chilense</name>
    <dbReference type="NCBI Taxonomy" id="946677"/>
    <lineage>
        <taxon>Bacteria</taxon>
        <taxon>Pseudomonadati</taxon>
        <taxon>Bacteroidota</taxon>
        <taxon>Flavobacteriia</taxon>
        <taxon>Flavobacteriales</taxon>
        <taxon>Flavobacteriaceae</taxon>
        <taxon>Flavobacterium</taxon>
    </lineage>
</organism>
<reference evidence="3" key="1">
    <citation type="submission" date="2016-11" db="EMBL/GenBank/DDBJ databases">
        <authorList>
            <person name="Varghese N."/>
            <person name="Submissions S."/>
        </authorList>
    </citation>
    <scope>NUCLEOTIDE SEQUENCE [LARGE SCALE GENOMIC DNA]</scope>
    <source>
        <strain evidence="3">DSM 24724</strain>
    </source>
</reference>
<dbReference type="InterPro" id="IPR018691">
    <property type="entry name" value="DUF2188"/>
</dbReference>
<dbReference type="Pfam" id="PF09954">
    <property type="entry name" value="DUF2188"/>
    <property type="match status" value="1"/>
</dbReference>
<gene>
    <name evidence="2" type="ORF">SAMN05444484_1035</name>
</gene>